<evidence type="ECO:0000313" key="4">
    <source>
        <dbReference type="EMBL" id="KIO33649.1"/>
    </source>
</evidence>
<organism evidence="4 5">
    <name type="scientific">Tulasnella calospora MUT 4182</name>
    <dbReference type="NCBI Taxonomy" id="1051891"/>
    <lineage>
        <taxon>Eukaryota</taxon>
        <taxon>Fungi</taxon>
        <taxon>Dikarya</taxon>
        <taxon>Basidiomycota</taxon>
        <taxon>Agaricomycotina</taxon>
        <taxon>Agaricomycetes</taxon>
        <taxon>Cantharellales</taxon>
        <taxon>Tulasnellaceae</taxon>
        <taxon>Tulasnella</taxon>
    </lineage>
</organism>
<feature type="domain" description="DUF6533" evidence="3">
    <location>
        <begin position="26"/>
        <end position="71"/>
    </location>
</feature>
<dbReference type="AlphaFoldDB" id="A0A0C3QX96"/>
<feature type="transmembrane region" description="Helical" evidence="2">
    <location>
        <begin position="94"/>
        <end position="116"/>
    </location>
</feature>
<evidence type="ECO:0000256" key="2">
    <source>
        <dbReference type="SAM" id="Phobius"/>
    </source>
</evidence>
<feature type="transmembrane region" description="Helical" evidence="2">
    <location>
        <begin position="137"/>
        <end position="158"/>
    </location>
</feature>
<feature type="transmembrane region" description="Helical" evidence="2">
    <location>
        <begin position="63"/>
        <end position="82"/>
    </location>
</feature>
<feature type="transmembrane region" description="Helical" evidence="2">
    <location>
        <begin position="218"/>
        <end position="238"/>
    </location>
</feature>
<feature type="transmembrane region" description="Helical" evidence="2">
    <location>
        <begin position="244"/>
        <end position="263"/>
    </location>
</feature>
<dbReference type="HOGENOM" id="CLU_035509_11_3_1"/>
<feature type="transmembrane region" description="Helical" evidence="2">
    <location>
        <begin position="29"/>
        <end position="51"/>
    </location>
</feature>
<feature type="transmembrane region" description="Helical" evidence="2">
    <location>
        <begin position="178"/>
        <end position="198"/>
    </location>
</feature>
<proteinExistence type="predicted"/>
<reference evidence="4 5" key="1">
    <citation type="submission" date="2014-04" db="EMBL/GenBank/DDBJ databases">
        <authorList>
            <consortium name="DOE Joint Genome Institute"/>
            <person name="Kuo A."/>
            <person name="Girlanda M."/>
            <person name="Perotto S."/>
            <person name="Kohler A."/>
            <person name="Nagy L.G."/>
            <person name="Floudas D."/>
            <person name="Copeland A."/>
            <person name="Barry K.W."/>
            <person name="Cichocki N."/>
            <person name="Veneault-Fourrey C."/>
            <person name="LaButti K."/>
            <person name="Lindquist E.A."/>
            <person name="Lipzen A."/>
            <person name="Lundell T."/>
            <person name="Morin E."/>
            <person name="Murat C."/>
            <person name="Sun H."/>
            <person name="Tunlid A."/>
            <person name="Henrissat B."/>
            <person name="Grigoriev I.V."/>
            <person name="Hibbett D.S."/>
            <person name="Martin F."/>
            <person name="Nordberg H.P."/>
            <person name="Cantor M.N."/>
            <person name="Hua S.X."/>
        </authorList>
    </citation>
    <scope>NUCLEOTIDE SEQUENCE [LARGE SCALE GENOMIC DNA]</scope>
    <source>
        <strain evidence="4 5">MUT 4182</strain>
    </source>
</reference>
<keyword evidence="2" id="KW-0472">Membrane</keyword>
<dbReference type="OrthoDB" id="3354157at2759"/>
<sequence>MAESLSTEELTHVVLEAMKGLITSRYVGVAGYTILIYDHILTFPIEVELVWRKPKGHVTYAFLFNRYLVPLVIAIGIFQMSGLGRNLPPAFCHAWLYVEGACMMLCYGIAHYMAALRVRALHSARPWVDRTLWTAGTLYALVTVSITLAILVNVAKSFTWDPTFNACNGTPTSYMHGSWIPGLFFESVLFALIILKAVRDWRKDLSFPITRLLYRDGFLYFGVMAGCSVFNIIASSALKSTYILLAKYFCFSLVTVMSSRIVLNLRTLRHGPSADPTSLTTDHAFELGGLSLAQSPRRSAFPGTYLSAQRNAAVRSNWSQSAPSSAWPLNDSKAGDDDSRLPSSVAVTIQVDVHRDVEVDEVDGDSADDSRWPRDEKKGVRI</sequence>
<reference evidence="5" key="2">
    <citation type="submission" date="2015-01" db="EMBL/GenBank/DDBJ databases">
        <title>Evolutionary Origins and Diversification of the Mycorrhizal Mutualists.</title>
        <authorList>
            <consortium name="DOE Joint Genome Institute"/>
            <consortium name="Mycorrhizal Genomics Consortium"/>
            <person name="Kohler A."/>
            <person name="Kuo A."/>
            <person name="Nagy L.G."/>
            <person name="Floudas D."/>
            <person name="Copeland A."/>
            <person name="Barry K.W."/>
            <person name="Cichocki N."/>
            <person name="Veneault-Fourrey C."/>
            <person name="LaButti K."/>
            <person name="Lindquist E.A."/>
            <person name="Lipzen A."/>
            <person name="Lundell T."/>
            <person name="Morin E."/>
            <person name="Murat C."/>
            <person name="Riley R."/>
            <person name="Ohm R."/>
            <person name="Sun H."/>
            <person name="Tunlid A."/>
            <person name="Henrissat B."/>
            <person name="Grigoriev I.V."/>
            <person name="Hibbett D.S."/>
            <person name="Martin F."/>
        </authorList>
    </citation>
    <scope>NUCLEOTIDE SEQUENCE [LARGE SCALE GENOMIC DNA]</scope>
    <source>
        <strain evidence="5">MUT 4182</strain>
    </source>
</reference>
<name>A0A0C3QX96_9AGAM</name>
<dbReference type="Proteomes" id="UP000054248">
    <property type="component" value="Unassembled WGS sequence"/>
</dbReference>
<evidence type="ECO:0000256" key="1">
    <source>
        <dbReference type="SAM" id="MobiDB-lite"/>
    </source>
</evidence>
<dbReference type="Pfam" id="PF20151">
    <property type="entry name" value="DUF6533"/>
    <property type="match status" value="1"/>
</dbReference>
<feature type="compositionally biased region" description="Acidic residues" evidence="1">
    <location>
        <begin position="358"/>
        <end position="367"/>
    </location>
</feature>
<dbReference type="InterPro" id="IPR045340">
    <property type="entry name" value="DUF6533"/>
</dbReference>
<keyword evidence="2" id="KW-0812">Transmembrane</keyword>
<feature type="region of interest" description="Disordered" evidence="1">
    <location>
        <begin position="317"/>
        <end position="342"/>
    </location>
</feature>
<feature type="region of interest" description="Disordered" evidence="1">
    <location>
        <begin position="357"/>
        <end position="382"/>
    </location>
</feature>
<protein>
    <recommendedName>
        <fullName evidence="3">DUF6533 domain-containing protein</fullName>
    </recommendedName>
</protein>
<evidence type="ECO:0000313" key="5">
    <source>
        <dbReference type="Proteomes" id="UP000054248"/>
    </source>
</evidence>
<dbReference type="EMBL" id="KN822947">
    <property type="protein sequence ID" value="KIO33649.1"/>
    <property type="molecule type" value="Genomic_DNA"/>
</dbReference>
<keyword evidence="2" id="KW-1133">Transmembrane helix</keyword>
<keyword evidence="5" id="KW-1185">Reference proteome</keyword>
<feature type="compositionally biased region" description="Basic and acidic residues" evidence="1">
    <location>
        <begin position="368"/>
        <end position="382"/>
    </location>
</feature>
<accession>A0A0C3QX96</accession>
<evidence type="ECO:0000259" key="3">
    <source>
        <dbReference type="Pfam" id="PF20151"/>
    </source>
</evidence>
<gene>
    <name evidence="4" type="ORF">M407DRAFT_17611</name>
</gene>